<comment type="caution">
    <text evidence="7">The sequence shown here is derived from an EMBL/GenBank/DDBJ whole genome shotgun (WGS) entry which is preliminary data.</text>
</comment>
<name>A0A7V8NP07_9BACT</name>
<protein>
    <submittedName>
        <fullName evidence="7">Sigma-70 family RNA polymerase sigma factor</fullName>
    </submittedName>
</protein>
<feature type="domain" description="RNA polymerase sigma factor 70 region 4 type 2" evidence="6">
    <location>
        <begin position="87"/>
        <end position="139"/>
    </location>
</feature>
<evidence type="ECO:0000256" key="2">
    <source>
        <dbReference type="ARBA" id="ARBA00023015"/>
    </source>
</evidence>
<dbReference type="SUPFAM" id="SSF88659">
    <property type="entry name" value="Sigma3 and sigma4 domains of RNA polymerase sigma factors"/>
    <property type="match status" value="1"/>
</dbReference>
<dbReference type="InterPro" id="IPR013249">
    <property type="entry name" value="RNA_pol_sigma70_r4_t2"/>
</dbReference>
<keyword evidence="2" id="KW-0805">Transcription regulation</keyword>
<sequence length="176" mass="20211">QEDAEDVAQRTFQKAFVYMHKFEGKSSFSTWLTRIAINEALLLLRRGRALREVRIDDSTSEETTLGLEVPDTSPDPEARYLRREEAQILAAAMRRLRSGMRRALELRELRELTAQQTARRMGLSVSAVKARVFHGRRKLGEAVRRYMRPRRVSRSDILAIAGNANRISQNRLTSNA</sequence>
<gene>
    <name evidence="7" type="ORF">HRJ53_07830</name>
</gene>
<dbReference type="InterPro" id="IPR039425">
    <property type="entry name" value="RNA_pol_sigma-70-like"/>
</dbReference>
<dbReference type="GO" id="GO:0003677">
    <property type="term" value="F:DNA binding"/>
    <property type="evidence" value="ECO:0007669"/>
    <property type="project" value="InterPro"/>
</dbReference>
<evidence type="ECO:0000313" key="8">
    <source>
        <dbReference type="Proteomes" id="UP000567293"/>
    </source>
</evidence>
<feature type="domain" description="RNA polymerase sigma-70 region 2" evidence="5">
    <location>
        <begin position="2"/>
        <end position="48"/>
    </location>
</feature>
<dbReference type="PANTHER" id="PTHR43133">
    <property type="entry name" value="RNA POLYMERASE ECF-TYPE SIGMA FACTO"/>
    <property type="match status" value="1"/>
</dbReference>
<reference evidence="7" key="1">
    <citation type="submission" date="2020-06" db="EMBL/GenBank/DDBJ databases">
        <title>Legume-microbial interactions unlock mineral nutrients during tropical forest succession.</title>
        <authorList>
            <person name="Epihov D.Z."/>
        </authorList>
    </citation>
    <scope>NUCLEOTIDE SEQUENCE [LARGE SCALE GENOMIC DNA]</scope>
    <source>
        <strain evidence="7">Pan2503</strain>
    </source>
</reference>
<evidence type="ECO:0000259" key="5">
    <source>
        <dbReference type="Pfam" id="PF04542"/>
    </source>
</evidence>
<dbReference type="Proteomes" id="UP000567293">
    <property type="component" value="Unassembled WGS sequence"/>
</dbReference>
<dbReference type="NCBIfam" id="TIGR02937">
    <property type="entry name" value="sigma70-ECF"/>
    <property type="match status" value="1"/>
</dbReference>
<feature type="non-terminal residue" evidence="7">
    <location>
        <position position="1"/>
    </location>
</feature>
<keyword evidence="4" id="KW-0804">Transcription</keyword>
<dbReference type="Pfam" id="PF08281">
    <property type="entry name" value="Sigma70_r4_2"/>
    <property type="match status" value="1"/>
</dbReference>
<comment type="similarity">
    <text evidence="1">Belongs to the sigma-70 factor family. ECF subfamily.</text>
</comment>
<dbReference type="InterPro" id="IPR014284">
    <property type="entry name" value="RNA_pol_sigma-70_dom"/>
</dbReference>
<organism evidence="7 8">
    <name type="scientific">Candidatus Acidiferrum panamense</name>
    <dbReference type="NCBI Taxonomy" id="2741543"/>
    <lineage>
        <taxon>Bacteria</taxon>
        <taxon>Pseudomonadati</taxon>
        <taxon>Acidobacteriota</taxon>
        <taxon>Terriglobia</taxon>
        <taxon>Candidatus Acidiferrales</taxon>
        <taxon>Candidatus Acidiferrum</taxon>
    </lineage>
</organism>
<dbReference type="InterPro" id="IPR036388">
    <property type="entry name" value="WH-like_DNA-bd_sf"/>
</dbReference>
<proteinExistence type="inferred from homology"/>
<dbReference type="SUPFAM" id="SSF88946">
    <property type="entry name" value="Sigma2 domain of RNA polymerase sigma factors"/>
    <property type="match status" value="1"/>
</dbReference>
<dbReference type="InterPro" id="IPR013325">
    <property type="entry name" value="RNA_pol_sigma_r2"/>
</dbReference>
<dbReference type="AlphaFoldDB" id="A0A7V8NP07"/>
<evidence type="ECO:0000256" key="1">
    <source>
        <dbReference type="ARBA" id="ARBA00010641"/>
    </source>
</evidence>
<dbReference type="Gene3D" id="1.10.1740.10">
    <property type="match status" value="1"/>
</dbReference>
<keyword evidence="8" id="KW-1185">Reference proteome</keyword>
<dbReference type="PANTHER" id="PTHR43133:SF51">
    <property type="entry name" value="RNA POLYMERASE SIGMA FACTOR"/>
    <property type="match status" value="1"/>
</dbReference>
<evidence type="ECO:0000259" key="6">
    <source>
        <dbReference type="Pfam" id="PF08281"/>
    </source>
</evidence>
<dbReference type="Gene3D" id="1.10.10.10">
    <property type="entry name" value="Winged helix-like DNA-binding domain superfamily/Winged helix DNA-binding domain"/>
    <property type="match status" value="1"/>
</dbReference>
<evidence type="ECO:0000256" key="4">
    <source>
        <dbReference type="ARBA" id="ARBA00023163"/>
    </source>
</evidence>
<dbReference type="InterPro" id="IPR007627">
    <property type="entry name" value="RNA_pol_sigma70_r2"/>
</dbReference>
<dbReference type="EMBL" id="JACDQQ010000752">
    <property type="protein sequence ID" value="MBA0084889.1"/>
    <property type="molecule type" value="Genomic_DNA"/>
</dbReference>
<keyword evidence="3" id="KW-0731">Sigma factor</keyword>
<evidence type="ECO:0000313" key="7">
    <source>
        <dbReference type="EMBL" id="MBA0084889.1"/>
    </source>
</evidence>
<accession>A0A7V8NP07</accession>
<dbReference type="InterPro" id="IPR013324">
    <property type="entry name" value="RNA_pol_sigma_r3/r4-like"/>
</dbReference>
<dbReference type="Pfam" id="PF04542">
    <property type="entry name" value="Sigma70_r2"/>
    <property type="match status" value="1"/>
</dbReference>
<dbReference type="GO" id="GO:0006352">
    <property type="term" value="P:DNA-templated transcription initiation"/>
    <property type="evidence" value="ECO:0007669"/>
    <property type="project" value="InterPro"/>
</dbReference>
<dbReference type="GO" id="GO:0016987">
    <property type="term" value="F:sigma factor activity"/>
    <property type="evidence" value="ECO:0007669"/>
    <property type="project" value="UniProtKB-KW"/>
</dbReference>
<evidence type="ECO:0000256" key="3">
    <source>
        <dbReference type="ARBA" id="ARBA00023082"/>
    </source>
</evidence>